<accession>A0A9P6C087</accession>
<proteinExistence type="predicted"/>
<comment type="caution">
    <text evidence="1">The sequence shown here is derived from an EMBL/GenBank/DDBJ whole genome shotgun (WGS) entry which is preliminary data.</text>
</comment>
<organism evidence="1 2">
    <name type="scientific">Macrolepiota fuliginosa MF-IS2</name>
    <dbReference type="NCBI Taxonomy" id="1400762"/>
    <lineage>
        <taxon>Eukaryota</taxon>
        <taxon>Fungi</taxon>
        <taxon>Dikarya</taxon>
        <taxon>Basidiomycota</taxon>
        <taxon>Agaricomycotina</taxon>
        <taxon>Agaricomycetes</taxon>
        <taxon>Agaricomycetidae</taxon>
        <taxon>Agaricales</taxon>
        <taxon>Agaricineae</taxon>
        <taxon>Agaricaceae</taxon>
        <taxon>Macrolepiota</taxon>
    </lineage>
</organism>
<evidence type="ECO:0000313" key="2">
    <source>
        <dbReference type="Proteomes" id="UP000807342"/>
    </source>
</evidence>
<dbReference type="Proteomes" id="UP000807342">
    <property type="component" value="Unassembled WGS sequence"/>
</dbReference>
<reference evidence="1" key="1">
    <citation type="submission" date="2020-11" db="EMBL/GenBank/DDBJ databases">
        <authorList>
            <consortium name="DOE Joint Genome Institute"/>
            <person name="Ahrendt S."/>
            <person name="Riley R."/>
            <person name="Andreopoulos W."/>
            <person name="Labutti K."/>
            <person name="Pangilinan J."/>
            <person name="Ruiz-Duenas F.J."/>
            <person name="Barrasa J.M."/>
            <person name="Sanchez-Garcia M."/>
            <person name="Camarero S."/>
            <person name="Miyauchi S."/>
            <person name="Serrano A."/>
            <person name="Linde D."/>
            <person name="Babiker R."/>
            <person name="Drula E."/>
            <person name="Ayuso-Fernandez I."/>
            <person name="Pacheco R."/>
            <person name="Padilla G."/>
            <person name="Ferreira P."/>
            <person name="Barriuso J."/>
            <person name="Kellner H."/>
            <person name="Castanera R."/>
            <person name="Alfaro M."/>
            <person name="Ramirez L."/>
            <person name="Pisabarro A.G."/>
            <person name="Kuo A."/>
            <person name="Tritt A."/>
            <person name="Lipzen A."/>
            <person name="He G."/>
            <person name="Yan M."/>
            <person name="Ng V."/>
            <person name="Cullen D."/>
            <person name="Martin F."/>
            <person name="Rosso M.-N."/>
            <person name="Henrissat B."/>
            <person name="Hibbett D."/>
            <person name="Martinez A.T."/>
            <person name="Grigoriev I.V."/>
        </authorList>
    </citation>
    <scope>NUCLEOTIDE SEQUENCE</scope>
    <source>
        <strain evidence="1">MF-IS2</strain>
    </source>
</reference>
<dbReference type="EMBL" id="MU151400">
    <property type="protein sequence ID" value="KAF9444143.1"/>
    <property type="molecule type" value="Genomic_DNA"/>
</dbReference>
<keyword evidence="2" id="KW-1185">Reference proteome</keyword>
<protein>
    <submittedName>
        <fullName evidence="1">Uncharacterized protein</fullName>
    </submittedName>
</protein>
<dbReference type="AlphaFoldDB" id="A0A9P6C087"/>
<dbReference type="OrthoDB" id="21416at2759"/>
<gene>
    <name evidence="1" type="ORF">P691DRAFT_787126</name>
</gene>
<sequence>MAIRGGNYIPHESIAGLLTTPGIFPSQVQGISLVTGRSSMHVRAPQQEGSAGTGLHLLHAATDPTITLYSAARRPPPRYRGGQYQTEIAQPINLALNDGCGKFAHAQFTAEALDRNKKLACATFLSPEKQDINIRYLIPTVSYQIAMREPVFGRFPGSRIHDNPALLDEALPQQFRFADSGNKISRQVIIVDALEWYNDVGAQMEVVKLITEHVTSPFLWVFFSRQECHLRSIFTTFNATVLELPISRDLVVEIEHAALAIFQQGD</sequence>
<evidence type="ECO:0000313" key="1">
    <source>
        <dbReference type="EMBL" id="KAF9444143.1"/>
    </source>
</evidence>
<name>A0A9P6C087_9AGAR</name>